<dbReference type="InterPro" id="IPR000873">
    <property type="entry name" value="AMP-dep_synth/lig_dom"/>
</dbReference>
<dbReference type="InterPro" id="IPR020806">
    <property type="entry name" value="PKS_PP-bd"/>
</dbReference>
<dbReference type="SUPFAM" id="SSF47336">
    <property type="entry name" value="ACP-like"/>
    <property type="match status" value="1"/>
</dbReference>
<dbReference type="PROSITE" id="PS00455">
    <property type="entry name" value="AMP_BINDING"/>
    <property type="match status" value="1"/>
</dbReference>
<keyword evidence="8" id="KW-1185">Reference proteome</keyword>
<comment type="similarity">
    <text evidence="5">Belongs to the NRP synthetase family.</text>
</comment>
<dbReference type="SUPFAM" id="SSF56801">
    <property type="entry name" value="Acetyl-CoA synthetase-like"/>
    <property type="match status" value="1"/>
</dbReference>
<dbReference type="Pfam" id="PF00501">
    <property type="entry name" value="AMP-binding"/>
    <property type="match status" value="1"/>
</dbReference>
<name>A0A0M8NY56_9EURO</name>
<dbReference type="InterPro" id="IPR036736">
    <property type="entry name" value="ACP-like_sf"/>
</dbReference>
<dbReference type="InterPro" id="IPR020845">
    <property type="entry name" value="AMP-binding_CS"/>
</dbReference>
<feature type="domain" description="Carrier" evidence="6">
    <location>
        <begin position="545"/>
        <end position="622"/>
    </location>
</feature>
<dbReference type="STRING" id="229535.A0A0M8NY56"/>
<dbReference type="GO" id="GO:0044550">
    <property type="term" value="P:secondary metabolite biosynthetic process"/>
    <property type="evidence" value="ECO:0007669"/>
    <property type="project" value="TreeGrafter"/>
</dbReference>
<dbReference type="SUPFAM" id="SSF52777">
    <property type="entry name" value="CoA-dependent acyltransferases"/>
    <property type="match status" value="1"/>
</dbReference>
<dbReference type="InterPro" id="IPR045851">
    <property type="entry name" value="AMP-bd_C_sf"/>
</dbReference>
<dbReference type="AlphaFoldDB" id="A0A0M8NY56"/>
<dbReference type="NCBIfam" id="TIGR01733">
    <property type="entry name" value="AA-adenyl-dom"/>
    <property type="match status" value="1"/>
</dbReference>
<gene>
    <name evidence="7" type="ORF">ACN38_g12482</name>
</gene>
<dbReference type="GO" id="GO:0016874">
    <property type="term" value="F:ligase activity"/>
    <property type="evidence" value="ECO:0007669"/>
    <property type="project" value="UniProtKB-KW"/>
</dbReference>
<dbReference type="OrthoDB" id="329835at2759"/>
<dbReference type="EMBL" id="LHQQ01000395">
    <property type="protein sequence ID" value="KOS36751.1"/>
    <property type="molecule type" value="Genomic_DNA"/>
</dbReference>
<evidence type="ECO:0000256" key="2">
    <source>
        <dbReference type="ARBA" id="ARBA00022553"/>
    </source>
</evidence>
<dbReference type="FunFam" id="1.10.1200.10:FF:000016">
    <property type="entry name" value="Non-ribosomal peptide synthase"/>
    <property type="match status" value="1"/>
</dbReference>
<keyword evidence="1" id="KW-0596">Phosphopantetheine</keyword>
<dbReference type="Pfam" id="PF00550">
    <property type="entry name" value="PP-binding"/>
    <property type="match status" value="1"/>
</dbReference>
<evidence type="ECO:0000313" key="8">
    <source>
        <dbReference type="Proteomes" id="UP000037696"/>
    </source>
</evidence>
<dbReference type="Proteomes" id="UP000037696">
    <property type="component" value="Unassembled WGS sequence"/>
</dbReference>
<dbReference type="Gene3D" id="3.30.300.30">
    <property type="match status" value="1"/>
</dbReference>
<evidence type="ECO:0000256" key="3">
    <source>
        <dbReference type="ARBA" id="ARBA00022598"/>
    </source>
</evidence>
<keyword evidence="2" id="KW-0597">Phosphoprotein</keyword>
<dbReference type="FunFam" id="3.40.50.980:FF:000001">
    <property type="entry name" value="Non-ribosomal peptide synthetase"/>
    <property type="match status" value="1"/>
</dbReference>
<dbReference type="Gene3D" id="3.40.50.12780">
    <property type="entry name" value="N-terminal domain of ligase-like"/>
    <property type="match status" value="1"/>
</dbReference>
<dbReference type="Gene3D" id="3.30.559.10">
    <property type="entry name" value="Chloramphenicol acetyltransferase-like domain"/>
    <property type="match status" value="1"/>
</dbReference>
<protein>
    <recommendedName>
        <fullName evidence="6">Carrier domain-containing protein</fullName>
    </recommendedName>
</protein>
<dbReference type="Pfam" id="PF00668">
    <property type="entry name" value="Condensation"/>
    <property type="match status" value="1"/>
</dbReference>
<dbReference type="GO" id="GO:0072330">
    <property type="term" value="P:monocarboxylic acid biosynthetic process"/>
    <property type="evidence" value="ECO:0007669"/>
    <property type="project" value="UniProtKB-ARBA"/>
</dbReference>
<keyword evidence="4" id="KW-0677">Repeat</keyword>
<dbReference type="InterPro" id="IPR001242">
    <property type="entry name" value="Condensation_dom"/>
</dbReference>
<evidence type="ECO:0000259" key="6">
    <source>
        <dbReference type="PROSITE" id="PS50075"/>
    </source>
</evidence>
<organism evidence="7 8">
    <name type="scientific">Penicillium nordicum</name>
    <dbReference type="NCBI Taxonomy" id="229535"/>
    <lineage>
        <taxon>Eukaryota</taxon>
        <taxon>Fungi</taxon>
        <taxon>Dikarya</taxon>
        <taxon>Ascomycota</taxon>
        <taxon>Pezizomycotina</taxon>
        <taxon>Eurotiomycetes</taxon>
        <taxon>Eurotiomycetidae</taxon>
        <taxon>Eurotiales</taxon>
        <taxon>Aspergillaceae</taxon>
        <taxon>Penicillium</taxon>
    </lineage>
</organism>
<dbReference type="InterPro" id="IPR010071">
    <property type="entry name" value="AA_adenyl_dom"/>
</dbReference>
<dbReference type="PANTHER" id="PTHR45527">
    <property type="entry name" value="NONRIBOSOMAL PEPTIDE SYNTHETASE"/>
    <property type="match status" value="1"/>
</dbReference>
<evidence type="ECO:0000256" key="5">
    <source>
        <dbReference type="ARBA" id="ARBA00029454"/>
    </source>
</evidence>
<accession>A0A0M8NY56</accession>
<dbReference type="Gene3D" id="1.10.1200.10">
    <property type="entry name" value="ACP-like"/>
    <property type="match status" value="1"/>
</dbReference>
<dbReference type="InterPro" id="IPR042099">
    <property type="entry name" value="ANL_N_sf"/>
</dbReference>
<keyword evidence="3" id="KW-0436">Ligase</keyword>
<proteinExistence type="inferred from homology"/>
<evidence type="ECO:0000256" key="1">
    <source>
        <dbReference type="ARBA" id="ARBA00022450"/>
    </source>
</evidence>
<dbReference type="GO" id="GO:0031177">
    <property type="term" value="F:phosphopantetheine binding"/>
    <property type="evidence" value="ECO:0007669"/>
    <property type="project" value="InterPro"/>
</dbReference>
<comment type="caution">
    <text evidence="7">The sequence shown here is derived from an EMBL/GenBank/DDBJ whole genome shotgun (WGS) entry which is preliminary data.</text>
</comment>
<dbReference type="GO" id="GO:0043041">
    <property type="term" value="P:amino acid activation for nonribosomal peptide biosynthetic process"/>
    <property type="evidence" value="ECO:0007669"/>
    <property type="project" value="TreeGrafter"/>
</dbReference>
<dbReference type="PROSITE" id="PS50075">
    <property type="entry name" value="CARRIER"/>
    <property type="match status" value="1"/>
</dbReference>
<sequence length="878" mass="100289">MKQQLEEWNNTDREYPSSKRLHHLIEEVVERHEDKIAVVCNERELTYGELNAQGNSLARYLRSIGILPEQLVALFLDKSEKLIVTILGVWKSGAAYVPIDLTYPNERVRFVLDDTTARAIIGSNRHVERLQREVIGDRKLCIIRLKSLLASLAQDSSKFPAHNLDDLPLTSQQLAYVTYTSGTTGFPKGIFKQHTNVVNSITDLSARYGVAGQHHEAILLFSACVFEPFVRQTLMALVNGHLLAVINDVEKYDADTLLPSIRRHSITYLNGTASVLQEYDFSDCPSLNRMVLVGENLTEARYLALRQRFKNRILNEYSFTEPAFVTALKIFEPESTRKDTSLGRPVRNVKCYILNPSLKRVPIGATGELHIGGLGISKGYLNRPELTPHRFILNPFQTDCEKQLGINSLMYKTGDLALWLPNGEVEYLGRADFQIKLRGIRIETGEIETMLALYPRVRTSLVVAKKLRNGPEETTNEHLVGYYVCDSASVSEADLLSFLEKKPPRYMIPTRLVRLSQIPVNVNGKADLRALPAIDISNSTEVRSDLRGDTEIALGQIWADVLGARQRSVSRNDNFFRLGRHSITYIQLIARIRQRLPVSISVENVFATRTLERMADLLQNKQQEKCDKPHEAPTELLEENAATDNIYLANSLQQGFVYHYLKSMEQSDAYVMQSVLRAAAAVLMGKGGFQLIDQDPPLDWRFFYFTDVAAGAVEDRKLEDLRRQDLTERFKLDVGRLFRVYLIEHSENRFTCLFSCHHAILDGWSLPLLFEKVHETYLQLLHGNNLTPSIDDPYTRTQRYPHAHREDHLDFWAGVVQKIDERCDMNASLNERSRYKVQLADYDQVQEQRQLTIALSAGCHRARSRDDWRIYSIHLLCQ</sequence>
<dbReference type="InterPro" id="IPR009081">
    <property type="entry name" value="PP-bd_ACP"/>
</dbReference>
<reference evidence="7 8" key="1">
    <citation type="submission" date="2015-08" db="EMBL/GenBank/DDBJ databases">
        <title>Genome sequencing of Penicillium nordicum.</title>
        <authorList>
            <person name="Nguyen H.D."/>
            <person name="Seifert K.A."/>
        </authorList>
    </citation>
    <scope>NUCLEOTIDE SEQUENCE [LARGE SCALE GENOMIC DNA]</scope>
    <source>
        <strain evidence="7 8">DAOMC 185683</strain>
    </source>
</reference>
<evidence type="ECO:0000313" key="7">
    <source>
        <dbReference type="EMBL" id="KOS36751.1"/>
    </source>
</evidence>
<evidence type="ECO:0000256" key="4">
    <source>
        <dbReference type="ARBA" id="ARBA00022737"/>
    </source>
</evidence>
<dbReference type="Gene3D" id="3.30.559.30">
    <property type="entry name" value="Nonribosomal peptide synthetase, condensation domain"/>
    <property type="match status" value="1"/>
</dbReference>
<dbReference type="SMART" id="SM00823">
    <property type="entry name" value="PKS_PP"/>
    <property type="match status" value="1"/>
</dbReference>
<dbReference type="InterPro" id="IPR023213">
    <property type="entry name" value="CAT-like_dom_sf"/>
</dbReference>
<dbReference type="GO" id="GO:0005737">
    <property type="term" value="C:cytoplasm"/>
    <property type="evidence" value="ECO:0007669"/>
    <property type="project" value="TreeGrafter"/>
</dbReference>
<dbReference type="PANTHER" id="PTHR45527:SF1">
    <property type="entry name" value="FATTY ACID SYNTHASE"/>
    <property type="match status" value="1"/>
</dbReference>